<keyword evidence="2" id="KW-1185">Reference proteome</keyword>
<organism evidence="1 2">
    <name type="scientific">Biomphalaria pfeifferi</name>
    <name type="common">Bloodfluke planorb</name>
    <name type="synonym">Freshwater snail</name>
    <dbReference type="NCBI Taxonomy" id="112525"/>
    <lineage>
        <taxon>Eukaryota</taxon>
        <taxon>Metazoa</taxon>
        <taxon>Spiralia</taxon>
        <taxon>Lophotrochozoa</taxon>
        <taxon>Mollusca</taxon>
        <taxon>Gastropoda</taxon>
        <taxon>Heterobranchia</taxon>
        <taxon>Euthyneura</taxon>
        <taxon>Panpulmonata</taxon>
        <taxon>Hygrophila</taxon>
        <taxon>Lymnaeoidea</taxon>
        <taxon>Planorbidae</taxon>
        <taxon>Biomphalaria</taxon>
    </lineage>
</organism>
<reference evidence="1" key="1">
    <citation type="journal article" date="2023" name="PLoS Negl. Trop. Dis.">
        <title>A genome sequence for Biomphalaria pfeifferi, the major vector snail for the human-infecting parasite Schistosoma mansoni.</title>
        <authorList>
            <person name="Bu L."/>
            <person name="Lu L."/>
            <person name="Laidemitt M.R."/>
            <person name="Zhang S.M."/>
            <person name="Mutuku M."/>
            <person name="Mkoji G."/>
            <person name="Steinauer M."/>
            <person name="Loker E.S."/>
        </authorList>
    </citation>
    <scope>NUCLEOTIDE SEQUENCE</scope>
    <source>
        <strain evidence="1">KasaAsao</strain>
    </source>
</reference>
<accession>A0AAD8B6K9</accession>
<sequence length="377" mass="43302">MALTRSSHVVHTNEKIYVEKDIKKTPPILLDPREQTFTRDVSASATSPGQRVYTWDELYGVHETQVSQRGECDLHNLYYQCEKSPGHPDFIPFTSLNLRHLPEGHRNRHLYKLIKTVGGLTVRVAVQMTSPDRPECWPGTNHAYPFFQQNLSTALRTGTGMVSKVDRFTDGVNRYHGQHWKSLTNCWCSHCKKSGSPSSVWYEFELYTAAHLIFDDTEARCASLRLFHDRDDSPEVIVDRLVVDHADVNKDWCRLKCVTCDKSLGEKLERLRENFYVAWDRVNELYKGIRDVVKLTFIVSHPHGCFKHVSFGRWVDLIQKDDDKLDRKFTYTTPTCLGSSGASVQCVGFSVWGWDQLVHSGSLLEPELNYSGVGFLW</sequence>
<comment type="caution">
    <text evidence="1">The sequence shown here is derived from an EMBL/GenBank/DDBJ whole genome shotgun (WGS) entry which is preliminary data.</text>
</comment>
<protein>
    <submittedName>
        <fullName evidence="1">Uncharacterized protein</fullName>
    </submittedName>
</protein>
<evidence type="ECO:0000313" key="1">
    <source>
        <dbReference type="EMBL" id="KAK0048457.1"/>
    </source>
</evidence>
<gene>
    <name evidence="1" type="ORF">Bpfe_022072</name>
</gene>
<dbReference type="AlphaFoldDB" id="A0AAD8B6K9"/>
<proteinExistence type="predicted"/>
<evidence type="ECO:0000313" key="2">
    <source>
        <dbReference type="Proteomes" id="UP001233172"/>
    </source>
</evidence>
<name>A0AAD8B6K9_BIOPF</name>
<reference evidence="1" key="2">
    <citation type="submission" date="2023-04" db="EMBL/GenBank/DDBJ databases">
        <authorList>
            <person name="Bu L."/>
            <person name="Lu L."/>
            <person name="Laidemitt M.R."/>
            <person name="Zhang S.M."/>
            <person name="Mutuku M."/>
            <person name="Mkoji G."/>
            <person name="Steinauer M."/>
            <person name="Loker E.S."/>
        </authorList>
    </citation>
    <scope>NUCLEOTIDE SEQUENCE</scope>
    <source>
        <strain evidence="1">KasaAsao</strain>
        <tissue evidence="1">Whole Snail</tissue>
    </source>
</reference>
<dbReference type="Proteomes" id="UP001233172">
    <property type="component" value="Unassembled WGS sequence"/>
</dbReference>
<dbReference type="EMBL" id="JASAOG010000137">
    <property type="protein sequence ID" value="KAK0048457.1"/>
    <property type="molecule type" value="Genomic_DNA"/>
</dbReference>